<dbReference type="AlphaFoldDB" id="A0A8E2JGZ7"/>
<evidence type="ECO:0000256" key="4">
    <source>
        <dbReference type="ARBA" id="ARBA00022631"/>
    </source>
</evidence>
<gene>
    <name evidence="9" type="ORF">K432DRAFT_294215</name>
</gene>
<accession>A0A8E2JGZ7</accession>
<dbReference type="InterPro" id="IPR015908">
    <property type="entry name" value="Allantoicase_dom"/>
</dbReference>
<dbReference type="FunFam" id="2.60.120.260:FF:000059">
    <property type="entry name" value="Probable allantoicase"/>
    <property type="match status" value="1"/>
</dbReference>
<dbReference type="EC" id="3.5.3.4" evidence="3"/>
<dbReference type="InterPro" id="IPR008979">
    <property type="entry name" value="Galactose-bd-like_sf"/>
</dbReference>
<evidence type="ECO:0000313" key="10">
    <source>
        <dbReference type="Proteomes" id="UP000250266"/>
    </source>
</evidence>
<protein>
    <recommendedName>
        <fullName evidence="3">allantoicase</fullName>
        <ecNumber evidence="3">3.5.3.4</ecNumber>
    </recommendedName>
</protein>
<organism evidence="9 10">
    <name type="scientific">Lepidopterella palustris CBS 459.81</name>
    <dbReference type="NCBI Taxonomy" id="1314670"/>
    <lineage>
        <taxon>Eukaryota</taxon>
        <taxon>Fungi</taxon>
        <taxon>Dikarya</taxon>
        <taxon>Ascomycota</taxon>
        <taxon>Pezizomycotina</taxon>
        <taxon>Dothideomycetes</taxon>
        <taxon>Pleosporomycetidae</taxon>
        <taxon>Mytilinidiales</taxon>
        <taxon>Argynnaceae</taxon>
        <taxon>Lepidopterella</taxon>
    </lineage>
</organism>
<keyword evidence="5" id="KW-0378">Hydrolase</keyword>
<evidence type="ECO:0000259" key="8">
    <source>
        <dbReference type="Pfam" id="PF03561"/>
    </source>
</evidence>
<dbReference type="FunFam" id="2.60.120.260:FF:000078">
    <property type="entry name" value="DAL2p Allantoicase"/>
    <property type="match status" value="1"/>
</dbReference>
<comment type="similarity">
    <text evidence="2">Belongs to the allantoicase family.</text>
</comment>
<dbReference type="HAMAP" id="MF_00813">
    <property type="entry name" value="Allantoicase"/>
    <property type="match status" value="1"/>
</dbReference>
<dbReference type="SUPFAM" id="SSF49785">
    <property type="entry name" value="Galactose-binding domain-like"/>
    <property type="match status" value="2"/>
</dbReference>
<dbReference type="Gene3D" id="2.60.120.260">
    <property type="entry name" value="Galactose-binding domain-like"/>
    <property type="match status" value="2"/>
</dbReference>
<dbReference type="Pfam" id="PF03561">
    <property type="entry name" value="Allantoicase"/>
    <property type="match status" value="2"/>
</dbReference>
<evidence type="ECO:0000256" key="7">
    <source>
        <dbReference type="ARBA" id="ARBA00060607"/>
    </source>
</evidence>
<evidence type="ECO:0000256" key="5">
    <source>
        <dbReference type="ARBA" id="ARBA00022801"/>
    </source>
</evidence>
<evidence type="ECO:0000256" key="6">
    <source>
        <dbReference type="ARBA" id="ARBA00056910"/>
    </source>
</evidence>
<comment type="pathway">
    <text evidence="7">Nitrogen metabolism; (S)-allantoin degradation; (S)-ureidoglycolate from allantoate (aminidohydrolase route): step 1/1.</text>
</comment>
<dbReference type="GO" id="GO:0004037">
    <property type="term" value="F:allantoicase activity"/>
    <property type="evidence" value="ECO:0007669"/>
    <property type="project" value="UniProtKB-EC"/>
</dbReference>
<dbReference type="EMBL" id="KV744902">
    <property type="protein sequence ID" value="OCK81992.1"/>
    <property type="molecule type" value="Genomic_DNA"/>
</dbReference>
<dbReference type="InterPro" id="IPR005164">
    <property type="entry name" value="Allantoicase"/>
</dbReference>
<dbReference type="NCBIfam" id="TIGR02961">
    <property type="entry name" value="allantoicase"/>
    <property type="match status" value="1"/>
</dbReference>
<dbReference type="GO" id="GO:0006144">
    <property type="term" value="P:purine nucleobase metabolic process"/>
    <property type="evidence" value="ECO:0007669"/>
    <property type="project" value="UniProtKB-KW"/>
</dbReference>
<reference evidence="9 10" key="1">
    <citation type="journal article" date="2016" name="Nat. Commun.">
        <title>Ectomycorrhizal ecology is imprinted in the genome of the dominant symbiotic fungus Cenococcum geophilum.</title>
        <authorList>
            <consortium name="DOE Joint Genome Institute"/>
            <person name="Peter M."/>
            <person name="Kohler A."/>
            <person name="Ohm R.A."/>
            <person name="Kuo A."/>
            <person name="Krutzmann J."/>
            <person name="Morin E."/>
            <person name="Arend M."/>
            <person name="Barry K.W."/>
            <person name="Binder M."/>
            <person name="Choi C."/>
            <person name="Clum A."/>
            <person name="Copeland A."/>
            <person name="Grisel N."/>
            <person name="Haridas S."/>
            <person name="Kipfer T."/>
            <person name="LaButti K."/>
            <person name="Lindquist E."/>
            <person name="Lipzen A."/>
            <person name="Maire R."/>
            <person name="Meier B."/>
            <person name="Mihaltcheva S."/>
            <person name="Molinier V."/>
            <person name="Murat C."/>
            <person name="Poggeler S."/>
            <person name="Quandt C.A."/>
            <person name="Sperisen C."/>
            <person name="Tritt A."/>
            <person name="Tisserant E."/>
            <person name="Crous P.W."/>
            <person name="Henrissat B."/>
            <person name="Nehls U."/>
            <person name="Egli S."/>
            <person name="Spatafora J.W."/>
            <person name="Grigoriev I.V."/>
            <person name="Martin F.M."/>
        </authorList>
    </citation>
    <scope>NUCLEOTIDE SEQUENCE [LARGE SCALE GENOMIC DNA]</scope>
    <source>
        <strain evidence="9 10">CBS 459.81</strain>
    </source>
</reference>
<keyword evidence="4" id="KW-0659">Purine metabolism</keyword>
<name>A0A8E2JGZ7_9PEZI</name>
<dbReference type="GO" id="GO:0000256">
    <property type="term" value="P:allantoin catabolic process"/>
    <property type="evidence" value="ECO:0007669"/>
    <property type="project" value="InterPro"/>
</dbReference>
<keyword evidence="10" id="KW-1185">Reference proteome</keyword>
<dbReference type="Proteomes" id="UP000250266">
    <property type="component" value="Unassembled WGS sequence"/>
</dbReference>
<dbReference type="PANTHER" id="PTHR12045:SF3">
    <property type="entry name" value="INACTIVE ALLANTOICASE-RELATED"/>
    <property type="match status" value="1"/>
</dbReference>
<dbReference type="OrthoDB" id="10266039at2759"/>
<evidence type="ECO:0000313" key="9">
    <source>
        <dbReference type="EMBL" id="OCK81992.1"/>
    </source>
</evidence>
<feature type="domain" description="Allantoicase" evidence="8">
    <location>
        <begin position="44"/>
        <end position="195"/>
    </location>
</feature>
<evidence type="ECO:0000256" key="1">
    <source>
        <dbReference type="ARBA" id="ARBA00001314"/>
    </source>
</evidence>
<proteinExistence type="inferred from homology"/>
<evidence type="ECO:0000256" key="2">
    <source>
        <dbReference type="ARBA" id="ARBA00009242"/>
    </source>
</evidence>
<feature type="domain" description="Allantoicase" evidence="8">
    <location>
        <begin position="216"/>
        <end position="357"/>
    </location>
</feature>
<comment type="catalytic activity">
    <reaction evidence="1">
        <text>allantoate + H2O = (S)-ureidoglycolate + urea</text>
        <dbReference type="Rhea" id="RHEA:11016"/>
        <dbReference type="ChEBI" id="CHEBI:15377"/>
        <dbReference type="ChEBI" id="CHEBI:16199"/>
        <dbReference type="ChEBI" id="CHEBI:17536"/>
        <dbReference type="ChEBI" id="CHEBI:57296"/>
        <dbReference type="EC" id="3.5.3.4"/>
    </reaction>
</comment>
<dbReference type="PIRSF" id="PIRSF016516">
    <property type="entry name" value="Allantoicase"/>
    <property type="match status" value="1"/>
</dbReference>
<comment type="function">
    <text evidence="6">Utilization of purines as secondary nitrogen sources, when primary sources are limiting.</text>
</comment>
<evidence type="ECO:0000256" key="3">
    <source>
        <dbReference type="ARBA" id="ARBA00012170"/>
    </source>
</evidence>
<dbReference type="PANTHER" id="PTHR12045">
    <property type="entry name" value="ALLANTOICASE"/>
    <property type="match status" value="1"/>
</dbReference>
<sequence>MDVHSLTSEELKGIATSKVRPIAADKIDSTFKSHCIDLISKPLGSRILAFSDEWFAAAENLITPTPPVRKPGIFTHAGAWYDGWETRRHNSEPFDWVVIRLGVASGKVEGVEINTEFFNGNHAPEISVEGCFSDNDEEVKKPSFKGWETVLEKQECGPSQRHGWLLDKMTDKAYTHVRLLMYPDGGIARFRLFGVAIPVYPQSIDDVFDLAATVNGGVAVSCSDQHFGTKDNLLLPGRGKDMGDGWETKRTRGEHVDWAIIKLGTRGEVDKIVIDTAHFRGNFPQKVQVFAGSFEKNPSHNDAEWVEVLSPQKAGPDKVHEYHGDNLQNVKGVVYSHLKLVIIPDGGVKRFRVFGRRRVE</sequence>